<feature type="binding site" evidence="3">
    <location>
        <position position="51"/>
    </location>
    <ligand>
        <name>substrate</name>
    </ligand>
</feature>
<comment type="domain">
    <text evidence="3">The monomer structure is formed from three repeating units (RUs) that share the same structure as one another. The monomer, the active site and substrate all possess threefold rotational symmetry, to the extent that the active site possesses three potential Ser-Lys catalytic dyads. It is possible that any or all of the three active-site serines may act as nucleophile (albeit only one can do so per catalytic cycle).</text>
</comment>
<keyword evidence="2 3" id="KW-0378">Hydrolase</keyword>
<dbReference type="EC" id="3.5.2.15" evidence="3"/>
<keyword evidence="3" id="KW-0460">Magnesium</keyword>
<comment type="subunit">
    <text evidence="3">Homotetramer.</text>
</comment>
<feature type="active site" description="Nucleophile" evidence="3">
    <location>
        <position position="216"/>
    </location>
</feature>
<name>A0AA38VTP3_9PEZI</name>
<evidence type="ECO:0000256" key="1">
    <source>
        <dbReference type="ARBA" id="ARBA00010947"/>
    </source>
</evidence>
<dbReference type="GO" id="GO:0019381">
    <property type="term" value="P:atrazine catabolic process"/>
    <property type="evidence" value="ECO:0007669"/>
    <property type="project" value="UniProtKB-UniRule"/>
</dbReference>
<feature type="binding site" evidence="3">
    <location>
        <position position="336"/>
    </location>
    <ligand>
        <name>Mg(2+)</name>
        <dbReference type="ChEBI" id="CHEBI:18420"/>
        <note>structural</note>
    </ligand>
</feature>
<feature type="binding site" evidence="3">
    <location>
        <position position="176"/>
    </location>
    <ligand>
        <name>substrate</name>
    </ligand>
</feature>
<dbReference type="AlphaFoldDB" id="A0AA38VTP3"/>
<dbReference type="HAMAP" id="MF_01989">
    <property type="entry name" value="Cyc_amidohydrol"/>
    <property type="match status" value="1"/>
</dbReference>
<dbReference type="Gene3D" id="3.30.1330.160">
    <property type="entry name" value="Cyanuric acid hydrolase/Barbituras, RU C"/>
    <property type="match status" value="1"/>
</dbReference>
<dbReference type="InterPro" id="IPR043006">
    <property type="entry name" value="AtzD/Barbiturase_RUB"/>
</dbReference>
<comment type="catalytic activity">
    <reaction evidence="3">
        <text>cyanurate + H2O = 1-carboxybiuret + H(+)</text>
        <dbReference type="Rhea" id="RHEA:70363"/>
        <dbReference type="ChEBI" id="CHEBI:15377"/>
        <dbReference type="ChEBI" id="CHEBI:15378"/>
        <dbReference type="ChEBI" id="CHEBI:38028"/>
        <dbReference type="ChEBI" id="CHEBI:142864"/>
        <dbReference type="EC" id="3.5.2.15"/>
    </reaction>
</comment>
<keyword evidence="3" id="KW-0479">Metal-binding</keyword>
<dbReference type="Gene3D" id="3.30.1330.180">
    <property type="entry name" value="Cyanuric acid hydrolase/Barbiturase, RU B"/>
    <property type="match status" value="1"/>
</dbReference>
<accession>A0AA38VTP3</accession>
<comment type="activity regulation">
    <text evidence="3">Inhibited by barbituric acid.</text>
</comment>
<dbReference type="InterPro" id="IPR043007">
    <property type="entry name" value="AtzD/Barbiturase_RUC"/>
</dbReference>
<evidence type="ECO:0000313" key="5">
    <source>
        <dbReference type="Proteomes" id="UP001174694"/>
    </source>
</evidence>
<organism evidence="4 5">
    <name type="scientific">Pleurostoma richardsiae</name>
    <dbReference type="NCBI Taxonomy" id="41990"/>
    <lineage>
        <taxon>Eukaryota</taxon>
        <taxon>Fungi</taxon>
        <taxon>Dikarya</taxon>
        <taxon>Ascomycota</taxon>
        <taxon>Pezizomycotina</taxon>
        <taxon>Sordariomycetes</taxon>
        <taxon>Sordariomycetidae</taxon>
        <taxon>Calosphaeriales</taxon>
        <taxon>Pleurostomataceae</taxon>
        <taxon>Pleurostoma</taxon>
    </lineage>
</organism>
<feature type="binding site" evidence="3">
    <location>
        <position position="332"/>
    </location>
    <ligand>
        <name>Mg(2+)</name>
        <dbReference type="ChEBI" id="CHEBI:18420"/>
        <note>structural</note>
    </ligand>
</feature>
<dbReference type="GO" id="GO:0046872">
    <property type="term" value="F:metal ion binding"/>
    <property type="evidence" value="ECO:0007669"/>
    <property type="project" value="UniProtKB-UniRule"/>
</dbReference>
<comment type="function">
    <text evidence="3">Responsible for the hydrolysis of cyanuric acid, an intermediate formed during catabolism of s-triazine based compounds in herbicides such as atrazine and polymers such as melamine. Catalyzes the hydrolytic opening of the s-triazine ring of cyanuric acid (2,4,6-trihydroxy-s-triazine) to yield carbon dioxide and carboxybiuret, which spontaneously decarboxylates to biuret.</text>
</comment>
<feature type="binding site" evidence="3">
    <location>
        <begin position="325"/>
        <end position="326"/>
    </location>
    <ligand>
        <name>substrate</name>
    </ligand>
</feature>
<feature type="binding site" evidence="3">
    <location>
        <position position="306"/>
    </location>
    <ligand>
        <name>substrate</name>
    </ligand>
</feature>
<dbReference type="NCBIfam" id="TIGR02714">
    <property type="entry name" value="amido_AtzD_TrzD"/>
    <property type="match status" value="1"/>
</dbReference>
<protein>
    <recommendedName>
        <fullName evidence="3">Cyanuric acid amidohydrolase</fullName>
        <shortName evidence="3">CAH</shortName>
        <ecNumber evidence="3">3.5.2.15</ecNumber>
    </recommendedName>
</protein>
<proteinExistence type="inferred from homology"/>
<dbReference type="InterPro" id="IPR014086">
    <property type="entry name" value="AtzD/Barbiturase"/>
</dbReference>
<evidence type="ECO:0000256" key="2">
    <source>
        <dbReference type="ARBA" id="ARBA00022801"/>
    </source>
</evidence>
<feature type="binding site" evidence="3">
    <location>
        <begin position="71"/>
        <end position="72"/>
    </location>
    <ligand>
        <name>substrate</name>
    </ligand>
</feature>
<dbReference type="Proteomes" id="UP001174694">
    <property type="component" value="Unassembled WGS sequence"/>
</dbReference>
<dbReference type="EMBL" id="JANBVO010000015">
    <property type="protein sequence ID" value="KAJ9144974.1"/>
    <property type="molecule type" value="Genomic_DNA"/>
</dbReference>
<dbReference type="Gene3D" id="3.30.1330.170">
    <property type="entry name" value="Cyanuric acid hydrolase/Barbiturase, RU A"/>
    <property type="match status" value="1"/>
</dbReference>
<reference evidence="4" key="1">
    <citation type="submission" date="2022-07" db="EMBL/GenBank/DDBJ databases">
        <title>Fungi with potential for degradation of polypropylene.</title>
        <authorList>
            <person name="Gostincar C."/>
        </authorList>
    </citation>
    <scope>NUCLEOTIDE SEQUENCE</scope>
    <source>
        <strain evidence="4">EXF-13308</strain>
    </source>
</reference>
<feature type="binding site" evidence="3">
    <location>
        <position position="279"/>
    </location>
    <ligand>
        <name>Mg(2+)</name>
        <dbReference type="ChEBI" id="CHEBI:18420"/>
        <note>structural</note>
    </ligand>
</feature>
<feature type="region of interest" description="RU A" evidence="3">
    <location>
        <begin position="1"/>
        <end position="91"/>
    </location>
</feature>
<sequence>MPAVNLLKFGVSSPADVSPLEDLRRAGYESSQVLGLVGKTEGNGCVNDFSRTLSSVVWERLLPAEAVTVFSGGTEGVLSPHVTFFVKEAGDATTGLVATVARTRNLRPEEVGTAEHARQVRDTVRSMVQELGVSQDHIHLVLIKCPLLTSAKIEAIRAAEGTPITTDTYESMAKSRYASAVGIACALGEMEDNSLETAVAASSPEEQLWSAKASCSSGAELEDCHILVLASASSPGDSGSLRAVSAYMADAIDARAVLGLLDQAKADGGEPVQVFAKAEADPRGRVRGNRHTMTTDSDIHSTRHARAAVGGLIAGLMGDTQVYVSGGAEGQGPVGGGSLCLVYRCP</sequence>
<feature type="binding site" evidence="3">
    <location>
        <begin position="216"/>
        <end position="217"/>
    </location>
    <ligand>
        <name>substrate</name>
    </ligand>
</feature>
<comment type="pathway">
    <text evidence="3">Xenobiotic degradation; atrazine degradation; biuret from cyanurate: step 1/1.</text>
</comment>
<dbReference type="GO" id="GO:0018753">
    <property type="term" value="F:cyanuric acid amidohydrolase activity"/>
    <property type="evidence" value="ECO:0007669"/>
    <property type="project" value="UniProtKB-UniRule"/>
</dbReference>
<dbReference type="InterPro" id="IPR043008">
    <property type="entry name" value="AtzD/Barbiturase_RUA"/>
</dbReference>
<comment type="caution">
    <text evidence="4">The sequence shown here is derived from an EMBL/GenBank/DDBJ whole genome shotgun (WGS) entry which is preliminary data.</text>
</comment>
<feature type="binding site" evidence="3">
    <location>
        <position position="333"/>
    </location>
    <ligand>
        <name>Mg(2+)</name>
        <dbReference type="ChEBI" id="CHEBI:18420"/>
        <note>structural</note>
    </ligand>
</feature>
<gene>
    <name evidence="4" type="ORF">NKR23_g5524</name>
</gene>
<dbReference type="Pfam" id="PF09663">
    <property type="entry name" value="Amido_AtzD_TrzD"/>
    <property type="match status" value="1"/>
</dbReference>
<feature type="active site" evidence="3">
    <location>
        <position position="144"/>
    </location>
</feature>
<comment type="similarity">
    <text evidence="1 3">Belongs to the cyclic amide hydrolase (CyAH) family.</text>
</comment>
<feature type="region of interest" description="RU C" evidence="3">
    <location>
        <begin position="241"/>
        <end position="346"/>
    </location>
</feature>
<evidence type="ECO:0000256" key="3">
    <source>
        <dbReference type="HAMAP-Rule" id="MF_01989"/>
    </source>
</evidence>
<keyword evidence="5" id="KW-1185">Reference proteome</keyword>
<evidence type="ECO:0000313" key="4">
    <source>
        <dbReference type="EMBL" id="KAJ9144974.1"/>
    </source>
</evidence>
<feature type="binding site" evidence="3">
    <location>
        <position position="331"/>
    </location>
    <ligand>
        <name>Mg(2+)</name>
        <dbReference type="ChEBI" id="CHEBI:18420"/>
        <note>structural</note>
    </ligand>
</feature>
<feature type="binding site" evidence="3">
    <location>
        <position position="328"/>
    </location>
    <ligand>
        <name>Mg(2+)</name>
        <dbReference type="ChEBI" id="CHEBI:18420"/>
        <note>structural</note>
    </ligand>
</feature>
<comment type="caution">
    <text evidence="3">Lacks conserved residue(s) required for the propagation of feature annotation.</text>
</comment>
<feature type="site" description="Important for substrate specificity" evidence="3">
    <location>
        <position position="302"/>
    </location>
</feature>